<keyword evidence="2" id="KW-0808">Transferase</keyword>
<organism evidence="2 3">
    <name type="scientific">Maritimibacter harenae</name>
    <dbReference type="NCBI Taxonomy" id="2606218"/>
    <lineage>
        <taxon>Bacteria</taxon>
        <taxon>Pseudomonadati</taxon>
        <taxon>Pseudomonadota</taxon>
        <taxon>Alphaproteobacteria</taxon>
        <taxon>Rhodobacterales</taxon>
        <taxon>Roseobacteraceae</taxon>
        <taxon>Maritimibacter</taxon>
    </lineage>
</organism>
<evidence type="ECO:0000313" key="2">
    <source>
        <dbReference type="EMBL" id="MZR15330.1"/>
    </source>
</evidence>
<dbReference type="GO" id="GO:0016747">
    <property type="term" value="F:acyltransferase activity, transferring groups other than amino-acyl groups"/>
    <property type="evidence" value="ECO:0007669"/>
    <property type="project" value="InterPro"/>
</dbReference>
<evidence type="ECO:0000259" key="1">
    <source>
        <dbReference type="Pfam" id="PF00583"/>
    </source>
</evidence>
<name>A0A845M4Q7_9RHOB</name>
<dbReference type="Proteomes" id="UP000467322">
    <property type="component" value="Unassembled WGS sequence"/>
</dbReference>
<gene>
    <name evidence="2" type="ORF">GQE99_20110</name>
</gene>
<keyword evidence="3" id="KW-1185">Reference proteome</keyword>
<reference evidence="2 3" key="1">
    <citation type="submission" date="2019-12" db="EMBL/GenBank/DDBJ databases">
        <title>Maritimibacter sp. nov. sp. isolated from sea sand.</title>
        <authorList>
            <person name="Kim J."/>
            <person name="Jeong S.E."/>
            <person name="Jung H.S."/>
            <person name="Jeon C.O."/>
        </authorList>
    </citation>
    <scope>NUCLEOTIDE SEQUENCE [LARGE SCALE GENOMIC DNA]</scope>
    <source>
        <strain evidence="2 3">DP07</strain>
    </source>
</reference>
<dbReference type="RefSeq" id="WP_161353741.1">
    <property type="nucleotide sequence ID" value="NZ_WTUX01000022.1"/>
</dbReference>
<comment type="caution">
    <text evidence="2">The sequence shown here is derived from an EMBL/GenBank/DDBJ whole genome shotgun (WGS) entry which is preliminary data.</text>
</comment>
<accession>A0A845M4Q7</accession>
<proteinExistence type="predicted"/>
<dbReference type="Gene3D" id="3.40.630.30">
    <property type="match status" value="1"/>
</dbReference>
<dbReference type="AlphaFoldDB" id="A0A845M4Q7"/>
<dbReference type="SUPFAM" id="SSF55729">
    <property type="entry name" value="Acyl-CoA N-acyltransferases (Nat)"/>
    <property type="match status" value="1"/>
</dbReference>
<dbReference type="EMBL" id="WTUX01000022">
    <property type="protein sequence ID" value="MZR15330.1"/>
    <property type="molecule type" value="Genomic_DNA"/>
</dbReference>
<dbReference type="InterPro" id="IPR000182">
    <property type="entry name" value="GNAT_dom"/>
</dbReference>
<protein>
    <submittedName>
        <fullName evidence="2">GNAT family N-acetyltransferase</fullName>
    </submittedName>
</protein>
<feature type="domain" description="N-acetyltransferase" evidence="1">
    <location>
        <begin position="156"/>
        <end position="245"/>
    </location>
</feature>
<sequence>MRPEDDPFFGDEAVRALQAARDAEVAVMRETPGAVIHARALTTDDPEAFGWDRLRDGMRREGNVSIRGASPETVLKAEHELAAFAPKLHVWDLFLADAEAIRAACGPIVAAGLPEGVTRQPDNEIDDHALHEMQVFLDAHGISPFSKTALSGALFPAKAVILRKADGEIAATAFSALTHNSHSWLAGIAWVGLIAVDPSLRGLGLGKTVDAIANLAAVDELGAAGATEFVAADNAASRAMLRACGLAQVPDRMVVMFSTSEQRMTR</sequence>
<dbReference type="InterPro" id="IPR016181">
    <property type="entry name" value="Acyl_CoA_acyltransferase"/>
</dbReference>
<dbReference type="Pfam" id="PF00583">
    <property type="entry name" value="Acetyltransf_1"/>
    <property type="match status" value="1"/>
</dbReference>
<evidence type="ECO:0000313" key="3">
    <source>
        <dbReference type="Proteomes" id="UP000467322"/>
    </source>
</evidence>